<accession>A0ABU0M9P5</accession>
<keyword evidence="4" id="KW-1185">Reference proteome</keyword>
<evidence type="ECO:0000313" key="4">
    <source>
        <dbReference type="Proteomes" id="UP001223743"/>
    </source>
</evidence>
<reference evidence="3 4" key="1">
    <citation type="submission" date="2023-07" db="EMBL/GenBank/DDBJ databases">
        <title>Genomic Encyclopedia of Type Strains, Phase IV (KMG-IV): sequencing the most valuable type-strain genomes for metagenomic binning, comparative biology and taxonomic classification.</title>
        <authorList>
            <person name="Goeker M."/>
        </authorList>
    </citation>
    <scope>NUCLEOTIDE SEQUENCE [LARGE SCALE GENOMIC DNA]</scope>
    <source>
        <strain evidence="3 4">B1-1</strain>
    </source>
</reference>
<dbReference type="Pfam" id="PF02594">
    <property type="entry name" value="DUF167"/>
    <property type="match status" value="1"/>
</dbReference>
<sequence>MSGPARLVSGGILIDVRLTPRGGRDAIDGLSVLSDGRSVMSARVRAVPEKGAANAALTALVAETFGVARGAVVVVSGQTSRVKTVRIEGDAEALMARAVALGGEAGRRG</sequence>
<comment type="caution">
    <text evidence="3">The sequence shown here is derived from an EMBL/GenBank/DDBJ whole genome shotgun (WGS) entry which is preliminary data.</text>
</comment>
<organism evidence="3 4">
    <name type="scientific">Kaistia geumhonensis</name>
    <dbReference type="NCBI Taxonomy" id="410839"/>
    <lineage>
        <taxon>Bacteria</taxon>
        <taxon>Pseudomonadati</taxon>
        <taxon>Pseudomonadota</taxon>
        <taxon>Alphaproteobacteria</taxon>
        <taxon>Hyphomicrobiales</taxon>
        <taxon>Kaistiaceae</taxon>
        <taxon>Kaistia</taxon>
    </lineage>
</organism>
<dbReference type="InterPro" id="IPR003746">
    <property type="entry name" value="DUF167"/>
</dbReference>
<dbReference type="HAMAP" id="MF_00634">
    <property type="entry name" value="UPF0235"/>
    <property type="match status" value="1"/>
</dbReference>
<gene>
    <name evidence="3" type="ORF">QO015_003266</name>
</gene>
<proteinExistence type="inferred from homology"/>
<dbReference type="SUPFAM" id="SSF69786">
    <property type="entry name" value="YggU-like"/>
    <property type="match status" value="1"/>
</dbReference>
<evidence type="ECO:0000313" key="3">
    <source>
        <dbReference type="EMBL" id="MDQ0517653.1"/>
    </source>
</evidence>
<dbReference type="RefSeq" id="WP_266282943.1">
    <property type="nucleotide sequence ID" value="NZ_JAPKNF010000002.1"/>
</dbReference>
<dbReference type="Proteomes" id="UP001223743">
    <property type="component" value="Unassembled WGS sequence"/>
</dbReference>
<evidence type="ECO:0000256" key="1">
    <source>
        <dbReference type="ARBA" id="ARBA00010364"/>
    </source>
</evidence>
<name>A0ABU0M9P5_9HYPH</name>
<dbReference type="SMART" id="SM01152">
    <property type="entry name" value="DUF167"/>
    <property type="match status" value="1"/>
</dbReference>
<dbReference type="NCBIfam" id="NF002348">
    <property type="entry name" value="PRK01310.1"/>
    <property type="match status" value="1"/>
</dbReference>
<dbReference type="EMBL" id="JAUSWJ010000001">
    <property type="protein sequence ID" value="MDQ0517653.1"/>
    <property type="molecule type" value="Genomic_DNA"/>
</dbReference>
<evidence type="ECO:0000256" key="2">
    <source>
        <dbReference type="HAMAP-Rule" id="MF_00634"/>
    </source>
</evidence>
<dbReference type="InterPro" id="IPR036591">
    <property type="entry name" value="YggU-like_sf"/>
</dbReference>
<dbReference type="NCBIfam" id="TIGR00251">
    <property type="entry name" value="DUF167 family protein"/>
    <property type="match status" value="1"/>
</dbReference>
<comment type="similarity">
    <text evidence="1 2">Belongs to the UPF0235 family.</text>
</comment>
<dbReference type="Gene3D" id="3.30.1200.10">
    <property type="entry name" value="YggU-like"/>
    <property type="match status" value="1"/>
</dbReference>
<protein>
    <recommendedName>
        <fullName evidence="2">UPF0235 protein QO015_003266</fullName>
    </recommendedName>
</protein>